<dbReference type="AlphaFoldDB" id="D5EBL2"/>
<dbReference type="Pfam" id="PF20469">
    <property type="entry name" value="OLD-like_TOPRIM"/>
    <property type="match status" value="1"/>
</dbReference>
<evidence type="ECO:0000313" key="3">
    <source>
        <dbReference type="EMBL" id="ADE36563.1"/>
    </source>
</evidence>
<dbReference type="GO" id="GO:0004519">
    <property type="term" value="F:endonuclease activity"/>
    <property type="evidence" value="ECO:0007669"/>
    <property type="project" value="UniProtKB-KW"/>
</dbReference>
<feature type="domain" description="Endonuclease GajA/Old nuclease/RecF-like AAA" evidence="1">
    <location>
        <begin position="9"/>
        <end position="390"/>
    </location>
</feature>
<name>D5EBL2_METMS</name>
<dbReference type="CDD" id="cd01026">
    <property type="entry name" value="TOPRIM_OLD"/>
    <property type="match status" value="1"/>
</dbReference>
<dbReference type="InterPro" id="IPR051396">
    <property type="entry name" value="Bact_Antivir_Def_Nuclease"/>
</dbReference>
<evidence type="ECO:0000259" key="1">
    <source>
        <dbReference type="Pfam" id="PF13175"/>
    </source>
</evidence>
<dbReference type="InterPro" id="IPR027417">
    <property type="entry name" value="P-loop_NTPase"/>
</dbReference>
<feature type="domain" description="OLD protein-like TOPRIM" evidence="2">
    <location>
        <begin position="434"/>
        <end position="510"/>
    </location>
</feature>
<dbReference type="SUPFAM" id="SSF52540">
    <property type="entry name" value="P-loop containing nucleoside triphosphate hydrolases"/>
    <property type="match status" value="1"/>
</dbReference>
<dbReference type="KEGG" id="mmh:Mmah_1048"/>
<proteinExistence type="predicted"/>
<dbReference type="PANTHER" id="PTHR43581:SF4">
    <property type="entry name" value="ATP_GTP PHOSPHATASE"/>
    <property type="match status" value="1"/>
</dbReference>
<keyword evidence="3" id="KW-0255">Endonuclease</keyword>
<reference evidence="3 4" key="1">
    <citation type="submission" date="2010-03" db="EMBL/GenBank/DDBJ databases">
        <title>The complete genome of Methanohalophilus mahii DSM 5219.</title>
        <authorList>
            <consortium name="US DOE Joint Genome Institute (JGI-PGF)"/>
            <person name="Lucas S."/>
            <person name="Copeland A."/>
            <person name="Lapidus A."/>
            <person name="Glavina del Rio T."/>
            <person name="Dalin E."/>
            <person name="Tice H."/>
            <person name="Bruce D."/>
            <person name="Goodwin L."/>
            <person name="Pitluck S."/>
            <person name="Kyrpides N."/>
            <person name="Mavromatis K."/>
            <person name="Ivanova N."/>
            <person name="Lykidis A."/>
            <person name="Saunders E."/>
            <person name="Brettin T."/>
            <person name="Detter J.C."/>
            <person name="Han C."/>
            <person name="Land M."/>
            <person name="Hauser L."/>
            <person name="Markowitz V."/>
            <person name="Cheng J.-F."/>
            <person name="Hugenholtz P."/>
            <person name="Woyke T."/>
            <person name="Wu D."/>
            <person name="Spring S."/>
            <person name="Schneider S."/>
            <person name="Schroeder M."/>
            <person name="Klenk H.-P."/>
            <person name="Eisen J.A."/>
        </authorList>
    </citation>
    <scope>NUCLEOTIDE SEQUENCE [LARGE SCALE GENOMIC DNA]</scope>
    <source>
        <strain evidence="4">ATCC 35705 / DSM 5219 / SLP</strain>
    </source>
</reference>
<dbReference type="Gene3D" id="3.40.50.300">
    <property type="entry name" value="P-loop containing nucleotide triphosphate hydrolases"/>
    <property type="match status" value="1"/>
</dbReference>
<accession>D5EBL2</accession>
<evidence type="ECO:0000313" key="4">
    <source>
        <dbReference type="Proteomes" id="UP000001059"/>
    </source>
</evidence>
<organism evidence="3 4">
    <name type="scientific">Methanohalophilus mahii (strain ATCC 35705 / DSM 5219 / SLP)</name>
    <dbReference type="NCBI Taxonomy" id="547558"/>
    <lineage>
        <taxon>Archaea</taxon>
        <taxon>Methanobacteriati</taxon>
        <taxon>Methanobacteriota</taxon>
        <taxon>Stenosarchaea group</taxon>
        <taxon>Methanomicrobia</taxon>
        <taxon>Methanosarcinales</taxon>
        <taxon>Methanosarcinaceae</taxon>
        <taxon>Methanohalophilus</taxon>
    </lineage>
</organism>
<keyword evidence="4" id="KW-1185">Reference proteome</keyword>
<dbReference type="InterPro" id="IPR034139">
    <property type="entry name" value="TOPRIM_OLD"/>
</dbReference>
<dbReference type="InterPro" id="IPR041685">
    <property type="entry name" value="AAA_GajA/Old/RecF-like"/>
</dbReference>
<evidence type="ECO:0000259" key="2">
    <source>
        <dbReference type="Pfam" id="PF20469"/>
    </source>
</evidence>
<gene>
    <name evidence="3" type="ordered locus">Mmah_1048</name>
</gene>
<dbReference type="GeneID" id="8983215"/>
<dbReference type="EMBL" id="CP001994">
    <property type="protein sequence ID" value="ADE36563.1"/>
    <property type="molecule type" value="Genomic_DNA"/>
</dbReference>
<protein>
    <submittedName>
        <fullName evidence="3">ATP-dependent endonuclease of the OLD family</fullName>
    </submittedName>
</protein>
<dbReference type="Pfam" id="PF13175">
    <property type="entry name" value="AAA_15"/>
    <property type="match status" value="1"/>
</dbReference>
<sequence>MIVWGVDLYLSKIHIENYRSIKELDLDFKKGKNVIVGKNNSGKSNIIKAIDLLLGEKSPTWNKSNNITDNDFFEGNTDEDIFIWCEIIKNDEEHVDLSNFKGAFFKIKNKRGNHVKTNIDFNDKNSFLYYMSEDFAAELNKGYESKYKKEWIGDKPYCIRSCEEELENYGHFAFAFFCKKDEDGNYVKEMTFFYKQTNESDWYVCMNANLRNTFLQSAIVPSFRDPKSQLRIANYTWYGKLLKECIPNENPELDYAFECVKEASNKVFGDLQNRICSGNTQIAFPNTTISFQFNPDTRQDIYKSTLIYVNDGFNTKLEDKGSGIQSSVIISLFDYYVRNVAHTNGSLLAIEEPELYLHPHGRRVISDKLDHFLDDNKNQVIITTHSPEFVCTPDDSINLIVVKKDGNKSVATNFYFDDIKSKQILIKKQNSEMFFADAVILVEGADKYILEYIAREIGQRLECEDGKLGKNWMNEYNVSVISCGGKHEFWKYANVLKSINIPYLVISDFDFFRDGLDTYFNKTGFVEQKEKLGELKSQVIETIRNEDEIKNIPNICEEIINDISSENLDNAKKRSKEIFDIIKKNNGTYKRLDDIKNESVKKEIEQYLVKLRELNIFILTGELEHFYTTEPRKSKEQGVLEIIKKCEDKYISEFVDVEEFKEALIVFLESCLQLNLKEESDVHEM</sequence>
<dbReference type="RefSeq" id="WP_013037506.1">
    <property type="nucleotide sequence ID" value="NC_014002.1"/>
</dbReference>
<keyword evidence="3" id="KW-0540">Nuclease</keyword>
<dbReference type="OrthoDB" id="25344at2157"/>
<dbReference type="HOGENOM" id="CLU_397221_0_0_2"/>
<dbReference type="PANTHER" id="PTHR43581">
    <property type="entry name" value="ATP/GTP PHOSPHATASE"/>
    <property type="match status" value="1"/>
</dbReference>
<dbReference type="Proteomes" id="UP000001059">
    <property type="component" value="Chromosome"/>
</dbReference>
<keyword evidence="3" id="KW-0378">Hydrolase</keyword>
<dbReference type="STRING" id="547558.Mmah_1048"/>